<gene>
    <name evidence="1" type="ORF">NCTC12020_01199</name>
</gene>
<accession>A0A380NKS7</accession>
<dbReference type="RefSeq" id="WP_115310361.1">
    <property type="nucleotide sequence ID" value="NZ_UHIO01000001.1"/>
</dbReference>
<dbReference type="Pfam" id="PF19842">
    <property type="entry name" value="YqeC"/>
    <property type="match status" value="1"/>
</dbReference>
<keyword evidence="2" id="KW-1185">Reference proteome</keyword>
<name>A0A380NKS7_9FIRM</name>
<dbReference type="InterPro" id="IPR017587">
    <property type="entry name" value="YqeC"/>
</dbReference>
<dbReference type="AlphaFoldDB" id="A0A380NKS7"/>
<dbReference type="EMBL" id="UHIO01000001">
    <property type="protein sequence ID" value="SUP43499.1"/>
    <property type="molecule type" value="Genomic_DNA"/>
</dbReference>
<reference evidence="1 2" key="1">
    <citation type="submission" date="2018-06" db="EMBL/GenBank/DDBJ databases">
        <authorList>
            <consortium name="Pathogen Informatics"/>
            <person name="Doyle S."/>
        </authorList>
    </citation>
    <scope>NUCLEOTIDE SEQUENCE [LARGE SCALE GENOMIC DNA]</scope>
    <source>
        <strain evidence="1 2">NCTC12020</strain>
    </source>
</reference>
<dbReference type="OrthoDB" id="368187at2"/>
<protein>
    <submittedName>
        <fullName evidence="1">Putative selenium-dependent hydroxylase accessory protein YqeC</fullName>
    </submittedName>
</protein>
<evidence type="ECO:0000313" key="1">
    <source>
        <dbReference type="EMBL" id="SUP43499.1"/>
    </source>
</evidence>
<organism evidence="1 2">
    <name type="scientific">Veillonella criceti</name>
    <dbReference type="NCBI Taxonomy" id="103891"/>
    <lineage>
        <taxon>Bacteria</taxon>
        <taxon>Bacillati</taxon>
        <taxon>Bacillota</taxon>
        <taxon>Negativicutes</taxon>
        <taxon>Veillonellales</taxon>
        <taxon>Veillonellaceae</taxon>
        <taxon>Veillonella</taxon>
    </lineage>
</organism>
<proteinExistence type="predicted"/>
<dbReference type="NCBIfam" id="TIGR03172">
    <property type="entry name" value="selenium cofactor biosynthesis protein YqeC"/>
    <property type="match status" value="1"/>
</dbReference>
<dbReference type="Proteomes" id="UP000255367">
    <property type="component" value="Unassembled WGS sequence"/>
</dbReference>
<evidence type="ECO:0000313" key="2">
    <source>
        <dbReference type="Proteomes" id="UP000255367"/>
    </source>
</evidence>
<sequence>MTMQAKHWSSLIQPGITAIVGAGGKTTVLAKLVEYGGLEGQPTLVTTTTKLYESQVALWNPYYGTDFNEAEEACHKAMHRGRCAAWFSGVDGTKVTSLPAKAIDEMHMVHPKWQILVEADGAKEKWLKAPKNSEPVIPTQTNTTIGVVNLQMLGTQLTPEHVHNIEEVSAIMERPEGAVVTPSMLARLVLHPQGLFQYSRGRRILFCTGYDTVQHRIIDDFLDRLADSKLAMIVLADGYKASCEIARVLRWQ</sequence>